<keyword evidence="3" id="KW-1185">Reference proteome</keyword>
<evidence type="ECO:0000313" key="3">
    <source>
        <dbReference type="Proteomes" id="UP000237438"/>
    </source>
</evidence>
<proteinExistence type="predicted"/>
<gene>
    <name evidence="2" type="ORF">EPUL_004293</name>
</gene>
<feature type="domain" description="Reverse transcriptase" evidence="1">
    <location>
        <begin position="481"/>
        <end position="580"/>
    </location>
</feature>
<dbReference type="SUPFAM" id="SSF56672">
    <property type="entry name" value="DNA/RNA polymerases"/>
    <property type="match status" value="1"/>
</dbReference>
<dbReference type="PANTHER" id="PTHR33064">
    <property type="entry name" value="POL PROTEIN"/>
    <property type="match status" value="1"/>
</dbReference>
<dbReference type="OrthoDB" id="4365667at2759"/>
<name>A0A2S4PPX0_9PEZI</name>
<dbReference type="EMBL" id="PEDP01001190">
    <property type="protein sequence ID" value="POS84076.1"/>
    <property type="molecule type" value="Genomic_DNA"/>
</dbReference>
<evidence type="ECO:0000313" key="2">
    <source>
        <dbReference type="EMBL" id="POS84076.1"/>
    </source>
</evidence>
<reference evidence="2 3" key="1">
    <citation type="submission" date="2017-10" db="EMBL/GenBank/DDBJ databases">
        <title>Development of genomic resources for the powdery mildew, Erysiphe pulchra.</title>
        <authorList>
            <person name="Wadl P.A."/>
            <person name="Mack B.M."/>
            <person name="Moore G."/>
            <person name="Beltz S.B."/>
        </authorList>
    </citation>
    <scope>NUCLEOTIDE SEQUENCE [LARGE SCALE GENOMIC DNA]</scope>
    <source>
        <strain evidence="2">Cflorida</strain>
    </source>
</reference>
<dbReference type="Pfam" id="PF00078">
    <property type="entry name" value="RVT_1"/>
    <property type="match status" value="1"/>
</dbReference>
<dbReference type="InterPro" id="IPR000477">
    <property type="entry name" value="RT_dom"/>
</dbReference>
<dbReference type="Proteomes" id="UP000237438">
    <property type="component" value="Unassembled WGS sequence"/>
</dbReference>
<evidence type="ECO:0000259" key="1">
    <source>
        <dbReference type="Pfam" id="PF00078"/>
    </source>
</evidence>
<sequence length="648" mass="73637">MSFNSKDIPIPTKRVIRVTGKVPREMYCIGGGLLCCLQTLIDPGTTRSISSLLKSDTSQQRDNLPQLNSEIKKLTINKASDNHLFSKNLLTTQKSQPLSPSNTSISTLDSDLLERSTNTSGSFSNEITIFSPNQVLDISTCPCYNVTKDHPINPSWANFAAFHTHLISTPKKDERLFSFLADLVSEILSQTQTVVSLNSEIKFLHQQQISLEKNRSSLQDLKIIFNHCKKEIIKNRDDAIQRKNQCSSLESDLRDKNNELVVIREAYQTQSEEIIHGTNAGQADVASISDFDPHFTSRPACRDQSEKFSGADPEKYAIWRYEIDQKFEDDSVFLKNNQKQITYARAQLCGDFSIHMSNWKLTSPISNQILDNFFNEIEFFSGAVNLDEIARSELLTIKQKPSEKITQFYQRIAVLWTRAKYPESDRVRSFIYSEHPSLSRTILHMKFLRNENVLEALRTLEISKLGIETHQPRRALAQMNEDRENTAFVTPIGIFEGLVMLFGLCNAPATFQSLMEEVMEPFRPFIAGLLDDVAFWEHTIKELHVQLLQVLDSFALYGLLLNPAKCNLFVTTELFLGFVISENGITADPEKDSAIRDRPMPKTTSEIRGFVGAAGYLRFLMKNFSALASQLIKHFDLPMFIFKLQVLS</sequence>
<dbReference type="CDD" id="cd01647">
    <property type="entry name" value="RT_LTR"/>
    <property type="match status" value="1"/>
</dbReference>
<dbReference type="InterPro" id="IPR043502">
    <property type="entry name" value="DNA/RNA_pol_sf"/>
</dbReference>
<accession>A0A2S4PPX0</accession>
<protein>
    <recommendedName>
        <fullName evidence="1">Reverse transcriptase domain-containing protein</fullName>
    </recommendedName>
</protein>
<dbReference type="InterPro" id="IPR051320">
    <property type="entry name" value="Viral_Replic_Matur_Polypro"/>
</dbReference>
<dbReference type="STRING" id="225359.A0A2S4PPX0"/>
<dbReference type="AlphaFoldDB" id="A0A2S4PPX0"/>
<organism evidence="2 3">
    <name type="scientific">Erysiphe pulchra</name>
    <dbReference type="NCBI Taxonomy" id="225359"/>
    <lineage>
        <taxon>Eukaryota</taxon>
        <taxon>Fungi</taxon>
        <taxon>Dikarya</taxon>
        <taxon>Ascomycota</taxon>
        <taxon>Pezizomycotina</taxon>
        <taxon>Leotiomycetes</taxon>
        <taxon>Erysiphales</taxon>
        <taxon>Erysiphaceae</taxon>
        <taxon>Erysiphe</taxon>
    </lineage>
</organism>
<comment type="caution">
    <text evidence="2">The sequence shown here is derived from an EMBL/GenBank/DDBJ whole genome shotgun (WGS) entry which is preliminary data.</text>
</comment>
<dbReference type="PANTHER" id="PTHR33064:SF37">
    <property type="entry name" value="RIBONUCLEASE H"/>
    <property type="match status" value="1"/>
</dbReference>
<dbReference type="Gene3D" id="3.30.70.270">
    <property type="match status" value="2"/>
</dbReference>
<dbReference type="InterPro" id="IPR043128">
    <property type="entry name" value="Rev_trsase/Diguanyl_cyclase"/>
</dbReference>